<reference evidence="3" key="1">
    <citation type="submission" date="2016-10" db="EMBL/GenBank/DDBJ databases">
        <authorList>
            <person name="Varghese N."/>
            <person name="Submissions S."/>
        </authorList>
    </citation>
    <scope>NUCLEOTIDE SEQUENCE [LARGE SCALE GENOMIC DNA]</scope>
    <source>
        <strain evidence="3">IBRC-M 10043</strain>
    </source>
</reference>
<dbReference type="OrthoDB" id="308128at2157"/>
<dbReference type="CDD" id="cd07344">
    <property type="entry name" value="M48_yhfN_like"/>
    <property type="match status" value="1"/>
</dbReference>
<evidence type="ECO:0000313" key="3">
    <source>
        <dbReference type="Proteomes" id="UP000198775"/>
    </source>
</evidence>
<dbReference type="InterPro" id="IPR053136">
    <property type="entry name" value="UTP_pyrophosphatase-like"/>
</dbReference>
<dbReference type="Pfam" id="PF01863">
    <property type="entry name" value="YgjP-like"/>
    <property type="match status" value="1"/>
</dbReference>
<dbReference type="Proteomes" id="UP000198775">
    <property type="component" value="Unassembled WGS sequence"/>
</dbReference>
<dbReference type="InterPro" id="IPR002725">
    <property type="entry name" value="YgjP-like_metallopeptidase"/>
</dbReference>
<gene>
    <name evidence="2" type="ORF">SAMN05216388_10344</name>
</gene>
<dbReference type="AlphaFoldDB" id="A0A1H8V7B0"/>
<feature type="domain" description="YgjP-like metallopeptidase" evidence="1">
    <location>
        <begin position="27"/>
        <end position="224"/>
    </location>
</feature>
<evidence type="ECO:0000313" key="2">
    <source>
        <dbReference type="EMBL" id="SEP11167.1"/>
    </source>
</evidence>
<accession>A0A1H8V7B0</accession>
<dbReference type="PANTHER" id="PTHR30399:SF1">
    <property type="entry name" value="UTP PYROPHOSPHATASE"/>
    <property type="match status" value="1"/>
</dbReference>
<sequence length="241" mass="27590">MSTGPKSVELPNGDRVPYSVQRREVDNPRLTLNPDGTLAVVVPPNTRGDRIVASERDWIESQYESQQSQLASLLQRYDDLLGSFTLWGRSYDLQVKTGNYEISVDGSEISIVTPEKESYLRYLQRKLRDALKTAVRTLAAKFCSEVGRSYETLTVRSQRTKWASCSSGDTLNFNLRCAFLPIPHLRYLVAHEVAHLVEQSHSDEFWQVVQSLVPGYEREKSELQGFWYAVHHNPLWVDLLD</sequence>
<proteinExistence type="predicted"/>
<keyword evidence="3" id="KW-1185">Reference proteome</keyword>
<dbReference type="Gene3D" id="3.30.2010.10">
    <property type="entry name" value="Metalloproteases ('zincins'), catalytic domain"/>
    <property type="match status" value="1"/>
</dbReference>
<evidence type="ECO:0000259" key="1">
    <source>
        <dbReference type="Pfam" id="PF01863"/>
    </source>
</evidence>
<dbReference type="PANTHER" id="PTHR30399">
    <property type="entry name" value="UNCHARACTERIZED PROTEIN YGJP"/>
    <property type="match status" value="1"/>
</dbReference>
<name>A0A1H8V7B0_9EURY</name>
<dbReference type="EMBL" id="FOCX01000034">
    <property type="protein sequence ID" value="SEP11167.1"/>
    <property type="molecule type" value="Genomic_DNA"/>
</dbReference>
<protein>
    <recommendedName>
        <fullName evidence="1">YgjP-like metallopeptidase domain-containing protein</fullName>
    </recommendedName>
</protein>
<organism evidence="2 3">
    <name type="scientific">Halorientalis persicus</name>
    <dbReference type="NCBI Taxonomy" id="1367881"/>
    <lineage>
        <taxon>Archaea</taxon>
        <taxon>Methanobacteriati</taxon>
        <taxon>Methanobacteriota</taxon>
        <taxon>Stenosarchaea group</taxon>
        <taxon>Halobacteria</taxon>
        <taxon>Halobacteriales</taxon>
        <taxon>Haloarculaceae</taxon>
        <taxon>Halorientalis</taxon>
    </lineage>
</organism>